<dbReference type="InterPro" id="IPR005797">
    <property type="entry name" value="Cyt_b/b6_N"/>
</dbReference>
<evidence type="ECO:0000256" key="18">
    <source>
        <dbReference type="RuleBase" id="RU362117"/>
    </source>
</evidence>
<feature type="transmembrane region" description="Helical" evidence="18">
    <location>
        <begin position="111"/>
        <end position="134"/>
    </location>
</feature>
<evidence type="ECO:0000256" key="8">
    <source>
        <dbReference type="ARBA" id="ARBA00022723"/>
    </source>
</evidence>
<evidence type="ECO:0000256" key="5">
    <source>
        <dbReference type="ARBA" id="ARBA00022617"/>
    </source>
</evidence>
<keyword evidence="12 17" id="KW-0408">Iron</keyword>
<evidence type="ECO:0000256" key="9">
    <source>
        <dbReference type="ARBA" id="ARBA00022792"/>
    </source>
</evidence>
<protein>
    <recommendedName>
        <fullName evidence="3 18">Cytochrome b</fullName>
    </recommendedName>
</protein>
<feature type="binding site" description="axial binding residue" evidence="17">
    <location>
        <position position="197"/>
    </location>
    <ligand>
        <name>heme b</name>
        <dbReference type="ChEBI" id="CHEBI:60344"/>
        <label>b566</label>
    </ligand>
    <ligandPart>
        <name>Fe</name>
        <dbReference type="ChEBI" id="CHEBI:18248"/>
    </ligandPart>
</feature>
<evidence type="ECO:0000256" key="15">
    <source>
        <dbReference type="ARBA" id="ARBA00023136"/>
    </source>
</evidence>
<comment type="function">
    <text evidence="1 18">Component of the ubiquinol-cytochrome c reductase complex (complex III or cytochrome b-c1 complex) that is part of the mitochondrial respiratory chain. The b-c1 complex mediates electron transfer from ubiquinol to cytochrome c. Contributes to the generation of a proton gradient across the mitochondrial membrane that is then used for ATP synthesis.</text>
</comment>
<feature type="binding site" description="axial binding residue" evidence="17">
    <location>
        <position position="183"/>
    </location>
    <ligand>
        <name>heme b</name>
        <dbReference type="ChEBI" id="CHEBI:60344"/>
        <label>b562</label>
    </ligand>
    <ligandPart>
        <name>Fe</name>
        <dbReference type="ChEBI" id="CHEBI:18248"/>
    </ligandPart>
</feature>
<comment type="cofactor">
    <cofactor evidence="18">
        <name>heme b</name>
        <dbReference type="ChEBI" id="CHEBI:60344"/>
    </cofactor>
    <text evidence="18">Binds 2 heme groups non-covalently.</text>
</comment>
<dbReference type="GO" id="GO:0045275">
    <property type="term" value="C:respiratory chain complex III"/>
    <property type="evidence" value="ECO:0007669"/>
    <property type="project" value="InterPro"/>
</dbReference>
<proteinExistence type="inferred from homology"/>
<feature type="transmembrane region" description="Helical" evidence="18">
    <location>
        <begin position="230"/>
        <end position="249"/>
    </location>
</feature>
<feature type="binding site" description="axial binding residue" evidence="17">
    <location>
        <position position="84"/>
    </location>
    <ligand>
        <name>heme b</name>
        <dbReference type="ChEBI" id="CHEBI:60344"/>
        <label>b562</label>
    </ligand>
    <ligandPart>
        <name>Fe</name>
        <dbReference type="ChEBI" id="CHEBI:18248"/>
    </ligandPart>
</feature>
<dbReference type="Gene3D" id="1.20.810.10">
    <property type="entry name" value="Cytochrome Bc1 Complex, Chain C"/>
    <property type="match status" value="1"/>
</dbReference>
<dbReference type="PANTHER" id="PTHR19271:SF16">
    <property type="entry name" value="CYTOCHROME B"/>
    <property type="match status" value="1"/>
</dbReference>
<dbReference type="GO" id="GO:0006122">
    <property type="term" value="P:mitochondrial electron transport, ubiquinol to cytochrome c"/>
    <property type="evidence" value="ECO:0007669"/>
    <property type="project" value="TreeGrafter"/>
</dbReference>
<evidence type="ECO:0000256" key="4">
    <source>
        <dbReference type="ARBA" id="ARBA00022448"/>
    </source>
</evidence>
<evidence type="ECO:0000256" key="7">
    <source>
        <dbReference type="ARBA" id="ARBA00022692"/>
    </source>
</evidence>
<evidence type="ECO:0000256" key="16">
    <source>
        <dbReference type="PIRSR" id="PIRSR038885-1"/>
    </source>
</evidence>
<dbReference type="CDD" id="cd00284">
    <property type="entry name" value="Cytochrome_b_N"/>
    <property type="match status" value="1"/>
</dbReference>
<evidence type="ECO:0000256" key="3">
    <source>
        <dbReference type="ARBA" id="ARBA00013531"/>
    </source>
</evidence>
<keyword evidence="9" id="KW-0999">Mitochondrion inner membrane</keyword>
<geneLocation type="mitochondrion" evidence="21"/>
<keyword evidence="5 17" id="KW-0349">Heme</keyword>
<dbReference type="RefSeq" id="YP_009489693.1">
    <property type="nucleotide sequence ID" value="NC_037876.1"/>
</dbReference>
<dbReference type="InterPro" id="IPR036150">
    <property type="entry name" value="Cyt_b/b6_C_sf"/>
</dbReference>
<organism evidence="21">
    <name type="scientific">Falcidens acutargatus</name>
    <dbReference type="NCBI Taxonomy" id="2079778"/>
    <lineage>
        <taxon>Eukaryota</taxon>
        <taxon>Metazoa</taxon>
        <taxon>Spiralia</taxon>
        <taxon>Lophotrochozoa</taxon>
        <taxon>Mollusca</taxon>
        <taxon>Aplacophora</taxon>
        <taxon>Caudofoveata</taxon>
        <taxon>Chaetodermatida</taxon>
        <taxon>Chaetodermatidae</taxon>
        <taxon>Falcidens</taxon>
    </lineage>
</organism>
<evidence type="ECO:0000259" key="20">
    <source>
        <dbReference type="PROSITE" id="PS51003"/>
    </source>
</evidence>
<dbReference type="InterPro" id="IPR005798">
    <property type="entry name" value="Cyt_b/b6_C"/>
</dbReference>
<comment type="cofactor">
    <cofactor evidence="17">
        <name>heme</name>
        <dbReference type="ChEBI" id="CHEBI:30413"/>
    </cofactor>
    <text evidence="17">Binds 2 heme groups non-covalently.</text>
</comment>
<dbReference type="GO" id="GO:0016491">
    <property type="term" value="F:oxidoreductase activity"/>
    <property type="evidence" value="ECO:0007669"/>
    <property type="project" value="UniProtKB-UniRule"/>
</dbReference>
<dbReference type="Pfam" id="PF00032">
    <property type="entry name" value="Cytochrom_B_C"/>
    <property type="match status" value="1"/>
</dbReference>
<name>A0A343X866_9MOLL</name>
<dbReference type="GO" id="GO:0046872">
    <property type="term" value="F:metal ion binding"/>
    <property type="evidence" value="ECO:0007669"/>
    <property type="project" value="UniProtKB-UniRule"/>
</dbReference>
<feature type="domain" description="Cytochrome b/b6 N-terminal region profile" evidence="19">
    <location>
        <begin position="1"/>
        <end position="210"/>
    </location>
</feature>
<keyword evidence="11 18" id="KW-1133">Transmembrane helix</keyword>
<dbReference type="PANTHER" id="PTHR19271">
    <property type="entry name" value="CYTOCHROME B"/>
    <property type="match status" value="1"/>
</dbReference>
<keyword evidence="13" id="KW-0830">Ubiquinone</keyword>
<reference evidence="21" key="1">
    <citation type="journal article" date="2018" name="Mol. Phylogenet. Evol.">
        <title>Mitogenomics reveals phylogenetic relationships of caudofoveate aplacophoran molluscs.</title>
        <authorList>
            <person name="Mikkelsen N.T."/>
            <person name="Kocot K.M."/>
            <person name="Halanych K.M."/>
        </authorList>
    </citation>
    <scope>NUCLEOTIDE SEQUENCE</scope>
</reference>
<dbReference type="InterPro" id="IPR048260">
    <property type="entry name" value="Cytochrome_b_C_euk/bac"/>
</dbReference>
<dbReference type="GeneID" id="36947680"/>
<evidence type="ECO:0000256" key="6">
    <source>
        <dbReference type="ARBA" id="ARBA00022660"/>
    </source>
</evidence>
<dbReference type="CDD" id="cd00290">
    <property type="entry name" value="cytochrome_b_C"/>
    <property type="match status" value="1"/>
</dbReference>
<dbReference type="EMBL" id="MF568514">
    <property type="protein sequence ID" value="AWH02125.1"/>
    <property type="molecule type" value="Genomic_DNA"/>
</dbReference>
<dbReference type="GO" id="GO:0008121">
    <property type="term" value="F:quinol-cytochrome-c reductase activity"/>
    <property type="evidence" value="ECO:0007669"/>
    <property type="project" value="InterPro"/>
</dbReference>
<feature type="transmembrane region" description="Helical" evidence="18">
    <location>
        <begin position="320"/>
        <end position="341"/>
    </location>
</feature>
<dbReference type="PROSITE" id="PS51002">
    <property type="entry name" value="CYTB_NTER"/>
    <property type="match status" value="1"/>
</dbReference>
<evidence type="ECO:0000256" key="1">
    <source>
        <dbReference type="ARBA" id="ARBA00002566"/>
    </source>
</evidence>
<evidence type="ECO:0000256" key="10">
    <source>
        <dbReference type="ARBA" id="ARBA00022982"/>
    </source>
</evidence>
<gene>
    <name evidence="21" type="primary">CYTB</name>
</gene>
<feature type="transmembrane region" description="Helical" evidence="18">
    <location>
        <begin position="179"/>
        <end position="201"/>
    </location>
</feature>
<evidence type="ECO:0000256" key="14">
    <source>
        <dbReference type="ARBA" id="ARBA00023128"/>
    </source>
</evidence>
<evidence type="ECO:0000256" key="17">
    <source>
        <dbReference type="PIRSR" id="PIRSR038885-2"/>
    </source>
</evidence>
<feature type="transmembrane region" description="Helical" evidence="18">
    <location>
        <begin position="75"/>
        <end position="99"/>
    </location>
</feature>
<evidence type="ECO:0000259" key="19">
    <source>
        <dbReference type="PROSITE" id="PS51002"/>
    </source>
</evidence>
<feature type="transmembrane region" description="Helical" evidence="18">
    <location>
        <begin position="30"/>
        <end position="54"/>
    </location>
</feature>
<evidence type="ECO:0000256" key="11">
    <source>
        <dbReference type="ARBA" id="ARBA00022989"/>
    </source>
</evidence>
<accession>A0A343X866</accession>
<feature type="domain" description="Cytochrome b/b6 C-terminal region profile" evidence="20">
    <location>
        <begin position="211"/>
        <end position="376"/>
    </location>
</feature>
<feature type="binding site" evidence="16">
    <location>
        <position position="202"/>
    </location>
    <ligand>
        <name>a ubiquinone</name>
        <dbReference type="ChEBI" id="CHEBI:16389"/>
    </ligand>
</feature>
<keyword evidence="4 18" id="KW-0813">Transport</keyword>
<keyword evidence="7 18" id="KW-0812">Transmembrane</keyword>
<evidence type="ECO:0000256" key="13">
    <source>
        <dbReference type="ARBA" id="ARBA00023075"/>
    </source>
</evidence>
<evidence type="ECO:0000256" key="12">
    <source>
        <dbReference type="ARBA" id="ARBA00023004"/>
    </source>
</evidence>
<dbReference type="GO" id="GO:0005743">
    <property type="term" value="C:mitochondrial inner membrane"/>
    <property type="evidence" value="ECO:0007669"/>
    <property type="project" value="UniProtKB-SubCell"/>
</dbReference>
<feature type="binding site" description="axial binding residue" evidence="17">
    <location>
        <position position="98"/>
    </location>
    <ligand>
        <name>heme b</name>
        <dbReference type="ChEBI" id="CHEBI:60344"/>
        <label>b566</label>
    </ligand>
    <ligandPart>
        <name>Fe</name>
        <dbReference type="ChEBI" id="CHEBI:18248"/>
    </ligandPart>
</feature>
<dbReference type="InterPro" id="IPR016174">
    <property type="entry name" value="Di-haem_cyt_TM"/>
</dbReference>
<feature type="transmembrane region" description="Helical" evidence="18">
    <location>
        <begin position="347"/>
        <end position="369"/>
    </location>
</feature>
<keyword evidence="6 18" id="KW-0679">Respiratory chain</keyword>
<evidence type="ECO:0000313" key="21">
    <source>
        <dbReference type="EMBL" id="AWH02125.1"/>
    </source>
</evidence>
<comment type="similarity">
    <text evidence="18">Belongs to the cytochrome b family.</text>
</comment>
<keyword evidence="8 17" id="KW-0479">Metal-binding</keyword>
<dbReference type="InterPro" id="IPR027387">
    <property type="entry name" value="Cytb/b6-like_sf"/>
</dbReference>
<dbReference type="Pfam" id="PF00033">
    <property type="entry name" value="Cytochrome_B"/>
    <property type="match status" value="1"/>
</dbReference>
<keyword evidence="10 18" id="KW-0249">Electron transport</keyword>
<evidence type="ECO:0000256" key="2">
    <source>
        <dbReference type="ARBA" id="ARBA00004448"/>
    </source>
</evidence>
<dbReference type="CTD" id="4519"/>
<keyword evidence="15 18" id="KW-0472">Membrane</keyword>
<dbReference type="InterPro" id="IPR048259">
    <property type="entry name" value="Cytochrome_b_N_euk/bac"/>
</dbReference>
<feature type="transmembrane region" description="Helical" evidence="18">
    <location>
        <begin position="289"/>
        <end position="308"/>
    </location>
</feature>
<dbReference type="PROSITE" id="PS51003">
    <property type="entry name" value="CYTB_CTER"/>
    <property type="match status" value="1"/>
</dbReference>
<feature type="transmembrane region" description="Helical" evidence="18">
    <location>
        <begin position="141"/>
        <end position="159"/>
    </location>
</feature>
<dbReference type="PIRSF" id="PIRSF038885">
    <property type="entry name" value="COB"/>
    <property type="match status" value="1"/>
</dbReference>
<dbReference type="SUPFAM" id="SSF81342">
    <property type="entry name" value="Transmembrane di-heme cytochromes"/>
    <property type="match status" value="1"/>
</dbReference>
<comment type="subcellular location">
    <subcellularLocation>
        <location evidence="2">Mitochondrion inner membrane</location>
        <topology evidence="2">Multi-pass membrane protein</topology>
    </subcellularLocation>
</comment>
<dbReference type="AlphaFoldDB" id="A0A343X866"/>
<sequence>MFMPERKVHPVFKIVNNVMVDLPSPSSISLWWNMGSLLGLCLVVQILTGVFLSFHYSAHSDFSFDSVTHISQNVALGWFFRSIHVNGGTLFFVCMYIHMGRSLFYGSYLNTMTWSVGVLLFILTMATAFLGYVLPWGQMSFWGATVITSLFSAIPYVGASLVEWLWGGYALTGVTLTRFYSLHFLLPFVIIAFTMVHIMFLHQSGSSNPLGVLSNSDKIPFHPYYSSKDIMGFAFAFFFLFYVSLYWPVFLCEADNFYYANPLVTPSHIQPEWYFLYVYAILRSIPNKLGGVVALASSILVLFLLPFLHFGKYKSHSLYPLSQVMFWGFVSTFMLLTWIGARPVEDPYILIGQILTFLYFAYFLFLPFLQVIEDRT</sequence>
<keyword evidence="14 18" id="KW-0496">Mitochondrion</keyword>
<dbReference type="SUPFAM" id="SSF81648">
    <property type="entry name" value="a domain/subunit of cytochrome bc1 complex (Ubiquinol-cytochrome c reductase)"/>
    <property type="match status" value="1"/>
</dbReference>
<dbReference type="InterPro" id="IPR030689">
    <property type="entry name" value="Cytochrome_b"/>
</dbReference>